<dbReference type="EMBL" id="LQRA01000070">
    <property type="protein sequence ID" value="KZE75768.1"/>
    <property type="molecule type" value="Genomic_DNA"/>
</dbReference>
<dbReference type="OrthoDB" id="9812495at2"/>
<dbReference type="STRING" id="1007103.GCA_000213315_05281"/>
<accession>A0A163W2U3</accession>
<evidence type="ECO:0000313" key="2">
    <source>
        <dbReference type="EMBL" id="KZE75768.1"/>
    </source>
</evidence>
<evidence type="ECO:0000313" key="3">
    <source>
        <dbReference type="Proteomes" id="UP000076563"/>
    </source>
</evidence>
<evidence type="ECO:0000259" key="1">
    <source>
        <dbReference type="Pfam" id="PF01636"/>
    </source>
</evidence>
<sequence>MERLSEVIWVEKTSFVDELLSQELTVSPIPAGLEASVLKFCSRTDCAVLKIWNKASNPDVHFQHGLLAALRHRGISVSTSYGWGYTPSRHKVLLTSHDGSPPSAVTSRHVKDFADLLLGLHRLPVQELDPALLKTYDFIPYFYPGIEEHQDIRAELLPLVASSGLKRNKLIHGDFNLGNILDNEGTYTIIDWTNAQLGDARYDLAWSSFLIHIYNGEMLASAFQNAYLSGSEFDTEEIRRFEAIACLRWLLLHRTADIPRTETTIQRVNEIIIGNKYLKNEIGGFP</sequence>
<dbReference type="AlphaFoldDB" id="A0A163W2U3"/>
<dbReference type="Pfam" id="PF01636">
    <property type="entry name" value="APH"/>
    <property type="match status" value="1"/>
</dbReference>
<proteinExistence type="predicted"/>
<organism evidence="2 3">
    <name type="scientific">Paenibacillus elgii</name>
    <dbReference type="NCBI Taxonomy" id="189691"/>
    <lineage>
        <taxon>Bacteria</taxon>
        <taxon>Bacillati</taxon>
        <taxon>Bacillota</taxon>
        <taxon>Bacilli</taxon>
        <taxon>Bacillales</taxon>
        <taxon>Paenibacillaceae</taxon>
        <taxon>Paenibacillus</taxon>
    </lineage>
</organism>
<dbReference type="Gene3D" id="3.90.1200.10">
    <property type="match status" value="1"/>
</dbReference>
<protein>
    <recommendedName>
        <fullName evidence="1">Aminoglycoside phosphotransferase domain-containing protein</fullName>
    </recommendedName>
</protein>
<gene>
    <name evidence="2" type="ORF">AV654_25180</name>
</gene>
<dbReference type="Proteomes" id="UP000076563">
    <property type="component" value="Unassembled WGS sequence"/>
</dbReference>
<dbReference type="SUPFAM" id="SSF56112">
    <property type="entry name" value="Protein kinase-like (PK-like)"/>
    <property type="match status" value="1"/>
</dbReference>
<comment type="caution">
    <text evidence="2">The sequence shown here is derived from an EMBL/GenBank/DDBJ whole genome shotgun (WGS) entry which is preliminary data.</text>
</comment>
<keyword evidence="3" id="KW-1185">Reference proteome</keyword>
<dbReference type="InterPro" id="IPR011009">
    <property type="entry name" value="Kinase-like_dom_sf"/>
</dbReference>
<dbReference type="InterPro" id="IPR002575">
    <property type="entry name" value="Aminoglycoside_PTrfase"/>
</dbReference>
<dbReference type="RefSeq" id="WP_063184558.1">
    <property type="nucleotide sequence ID" value="NZ_LQRA01000070.1"/>
</dbReference>
<feature type="domain" description="Aminoglycoside phosphotransferase" evidence="1">
    <location>
        <begin position="26"/>
        <end position="239"/>
    </location>
</feature>
<name>A0A163W2U3_9BACL</name>
<reference evidence="3" key="1">
    <citation type="submission" date="2016-01" db="EMBL/GenBank/DDBJ databases">
        <title>Draft genome of Chromobacterium sp. F49.</title>
        <authorList>
            <person name="Hong K.W."/>
        </authorList>
    </citation>
    <scope>NUCLEOTIDE SEQUENCE [LARGE SCALE GENOMIC DNA]</scope>
    <source>
        <strain evidence="3">M63</strain>
    </source>
</reference>